<evidence type="ECO:0000313" key="1">
    <source>
        <dbReference type="EMBL" id="KKW34862.1"/>
    </source>
</evidence>
<dbReference type="Proteomes" id="UP000034290">
    <property type="component" value="Unassembled WGS sequence"/>
</dbReference>
<dbReference type="GO" id="GO:0005975">
    <property type="term" value="P:carbohydrate metabolic process"/>
    <property type="evidence" value="ECO:0007669"/>
    <property type="project" value="InterPro"/>
</dbReference>
<comment type="caution">
    <text evidence="1">The sequence shown here is derived from an EMBL/GenBank/DDBJ whole genome shotgun (WGS) entry which is preliminary data.</text>
</comment>
<protein>
    <submittedName>
        <fullName evidence="1">Uncharacterized protein</fullName>
    </submittedName>
</protein>
<organism evidence="1 2">
    <name type="scientific">Candidatus Giovannonibacteria bacterium GW2011_GWA2_53_7</name>
    <dbReference type="NCBI Taxonomy" id="1618650"/>
    <lineage>
        <taxon>Bacteria</taxon>
        <taxon>Candidatus Giovannoniibacteriota</taxon>
    </lineage>
</organism>
<gene>
    <name evidence="1" type="ORF">UY81_C0060G0001</name>
</gene>
<name>A0A0G2A1Z8_9BACT</name>
<proteinExistence type="predicted"/>
<dbReference type="InterPro" id="IPR008928">
    <property type="entry name" value="6-hairpin_glycosidase_sf"/>
</dbReference>
<dbReference type="EMBL" id="LCRM01000060">
    <property type="protein sequence ID" value="KKW34862.1"/>
    <property type="molecule type" value="Genomic_DNA"/>
</dbReference>
<feature type="non-terminal residue" evidence="1">
    <location>
        <position position="1"/>
    </location>
</feature>
<accession>A0A0G2A1Z8</accession>
<reference evidence="1 2" key="1">
    <citation type="journal article" date="2015" name="Nature">
        <title>rRNA introns, odd ribosomes, and small enigmatic genomes across a large radiation of phyla.</title>
        <authorList>
            <person name="Brown C.T."/>
            <person name="Hug L.A."/>
            <person name="Thomas B.C."/>
            <person name="Sharon I."/>
            <person name="Castelle C.J."/>
            <person name="Singh A."/>
            <person name="Wilkins M.J."/>
            <person name="Williams K.H."/>
            <person name="Banfield J.F."/>
        </authorList>
    </citation>
    <scope>NUCLEOTIDE SEQUENCE [LARGE SCALE GENOMIC DNA]</scope>
</reference>
<sequence length="404" mass="44154">DGYNWWTVNFDSGVDGWAVEDFLVATTTPVPPPTPNPTPACSASPNTVIPVIGTQAEWDTKFTALYGADGVPDLSLADAVDADAFAWTGHYWLRAYVSMAKTYGDTKYLDKAVTTINYWFAHTSGSWGWGDATNPPQMFLDTGMIAHAVTLFSYEVWNDPRFVAYRPQADAYMNQLEPMLHAYDAQWATSTPYAGSPSFWVYASCGNGTEICGSNSLVMYNQGATMAKALLLVDRIKRLKGVTPDAGYLDKADKSSAYFKTFVRLNGTAYVWNYSGAVPQSSVDTEDTNHGHVDLAHLAWAYKFGLGGLTSSDMSLLSGTMQNILTAQGANDVATFVDGTGNAGTNNWDRVSVGYDWIDLVDYDPSLLDKVIGAYNTHLTNEGAARFMLGWAEIQRKTNCVSLF</sequence>
<dbReference type="SUPFAM" id="SSF48208">
    <property type="entry name" value="Six-hairpin glycosidases"/>
    <property type="match status" value="1"/>
</dbReference>
<dbReference type="AlphaFoldDB" id="A0A0G2A1Z8"/>
<evidence type="ECO:0000313" key="2">
    <source>
        <dbReference type="Proteomes" id="UP000034290"/>
    </source>
</evidence>